<gene>
    <name evidence="4" type="ORF">AXXA_29740</name>
</gene>
<dbReference type="HOGENOM" id="CLU_469177_0_0_4"/>
<evidence type="ECO:0000256" key="1">
    <source>
        <dbReference type="SAM" id="Coils"/>
    </source>
</evidence>
<evidence type="ECO:0000313" key="4">
    <source>
        <dbReference type="EMBL" id="EGP42733.1"/>
    </source>
</evidence>
<dbReference type="Gene3D" id="3.40.50.300">
    <property type="entry name" value="P-loop containing nucleotide triphosphate hydrolases"/>
    <property type="match status" value="1"/>
</dbReference>
<protein>
    <submittedName>
        <fullName evidence="4">RecF protein</fullName>
    </submittedName>
</protein>
<dbReference type="PANTHER" id="PTHR32114">
    <property type="entry name" value="ABC TRANSPORTER ABCH.3"/>
    <property type="match status" value="1"/>
</dbReference>
<organism evidence="4 5">
    <name type="scientific">Achromobacter insuavis AXX-A</name>
    <dbReference type="NCBI Taxonomy" id="1003200"/>
    <lineage>
        <taxon>Bacteria</taxon>
        <taxon>Pseudomonadati</taxon>
        <taxon>Pseudomonadota</taxon>
        <taxon>Betaproteobacteria</taxon>
        <taxon>Burkholderiales</taxon>
        <taxon>Alcaligenaceae</taxon>
        <taxon>Achromobacter</taxon>
    </lineage>
</organism>
<dbReference type="Pfam" id="PF13476">
    <property type="entry name" value="AAA_23"/>
    <property type="match status" value="1"/>
</dbReference>
<evidence type="ECO:0000256" key="2">
    <source>
        <dbReference type="SAM" id="MobiDB-lite"/>
    </source>
</evidence>
<reference evidence="4 5" key="1">
    <citation type="submission" date="2011-06" db="EMBL/GenBank/DDBJ databases">
        <authorList>
            <person name="Bador J."/>
            <person name="Amoureux L."/>
            <person name="Neuwirth C."/>
        </authorList>
    </citation>
    <scope>NUCLEOTIDE SEQUENCE [LARGE SCALE GENOMIC DNA]</scope>
    <source>
        <strain evidence="4 5">AXX-A</strain>
    </source>
</reference>
<dbReference type="InterPro" id="IPR038729">
    <property type="entry name" value="Rad50/SbcC_AAA"/>
</dbReference>
<dbReference type="PANTHER" id="PTHR32114:SF2">
    <property type="entry name" value="ABC TRANSPORTER ABCH.3"/>
    <property type="match status" value="1"/>
</dbReference>
<feature type="region of interest" description="Disordered" evidence="2">
    <location>
        <begin position="590"/>
        <end position="637"/>
    </location>
</feature>
<dbReference type="SUPFAM" id="SSF52540">
    <property type="entry name" value="P-loop containing nucleoside triphosphate hydrolases"/>
    <property type="match status" value="1"/>
</dbReference>
<evidence type="ECO:0000259" key="3">
    <source>
        <dbReference type="Pfam" id="PF13476"/>
    </source>
</evidence>
<dbReference type="GO" id="GO:0006302">
    <property type="term" value="P:double-strand break repair"/>
    <property type="evidence" value="ECO:0007669"/>
    <property type="project" value="InterPro"/>
</dbReference>
<dbReference type="InterPro" id="IPR027417">
    <property type="entry name" value="P-loop_NTPase"/>
</dbReference>
<dbReference type="GO" id="GO:0016887">
    <property type="term" value="F:ATP hydrolysis activity"/>
    <property type="evidence" value="ECO:0007669"/>
    <property type="project" value="InterPro"/>
</dbReference>
<dbReference type="Proteomes" id="UP000004853">
    <property type="component" value="Unassembled WGS sequence"/>
</dbReference>
<feature type="domain" description="Rad50/SbcC-type AAA" evidence="3">
    <location>
        <begin position="6"/>
        <end position="66"/>
    </location>
</feature>
<feature type="coiled-coil region" evidence="1">
    <location>
        <begin position="362"/>
        <end position="413"/>
    </location>
</feature>
<dbReference type="RefSeq" id="WP_006395955.1">
    <property type="nucleotide sequence ID" value="NZ_GL982453.1"/>
</dbReference>
<proteinExistence type="predicted"/>
<dbReference type="PATRIC" id="fig|1003200.3.peg.5861"/>
<sequence length="637" mass="67337">MRITNISIENFQGARAVDLALHTPVTLIAGPNGAGKSSIAEAVRLALLGTPERVGLKKEFGALVTEGAKAGAVALDLDNGAVGISLPKGTQSGEVLVPPSPALPYVLAPDRFAAAKPDERRTLLFALSGTNVKADEIERRLLARGCHGALVTQIKPIFRTGFSAGAEHAKQEATQAKGAWKAATGEQWGSQKADGWAAEVPPFDQAALVGERSALAEVDAKLEQYTKALGALEQKSRAFAAGQHQHAARQALAAKLPELRTKLSYDAVEHARHVERVKALEAKAGIGPRVGLVHDLARCLDDAYNFEDTSFRLPAELDGRILKAFKAYEEKYGSLGDDASDAEASAALPKAIEARDLMARSVENDRRDIAAAEAAVAQLQDAAAPEAIQPADVEAARAKVTALRAERKAIDDRVQALLNAKQAATSAAERAANATRYHGDVLAWLAIVDALSPDGIPGEILAEALQPFNAKLADLANLAGWWVPSIAADMGITWGGRPYRLLSESERWRVDALVGAALAEISGLRCLILDRFDVLDLVGRADALGLVDALATDGRLETILVLGTLKSAPPPPSEAFTVFWIADGLASAAAHRGPHENRPPPIRSNANGTPQCRRSAAKSRGDGQGIDDRGSASDHDR</sequence>
<dbReference type="AlphaFoldDB" id="F7TAE8"/>
<comment type="caution">
    <text evidence="4">The sequence shown here is derived from an EMBL/GenBank/DDBJ whole genome shotgun (WGS) entry which is preliminary data.</text>
</comment>
<accession>F7TAE8</accession>
<keyword evidence="1" id="KW-0175">Coiled coil</keyword>
<evidence type="ECO:0000313" key="5">
    <source>
        <dbReference type="Proteomes" id="UP000004853"/>
    </source>
</evidence>
<dbReference type="EMBL" id="AFRQ01000139">
    <property type="protein sequence ID" value="EGP42733.1"/>
    <property type="molecule type" value="Genomic_DNA"/>
</dbReference>
<feature type="compositionally biased region" description="Basic and acidic residues" evidence="2">
    <location>
        <begin position="626"/>
        <end position="637"/>
    </location>
</feature>
<name>F7TAE8_9BURK</name>
<dbReference type="eggNOG" id="COG0419">
    <property type="taxonomic scope" value="Bacteria"/>
</dbReference>